<dbReference type="Gene3D" id="3.40.1580.10">
    <property type="entry name" value="SMI1/KNR4-like"/>
    <property type="match status" value="1"/>
</dbReference>
<organism evidence="1 2">
    <name type="scientific">Psychroserpens luteus</name>
    <dbReference type="NCBI Taxonomy" id="1434066"/>
    <lineage>
        <taxon>Bacteria</taxon>
        <taxon>Pseudomonadati</taxon>
        <taxon>Bacteroidota</taxon>
        <taxon>Flavobacteriia</taxon>
        <taxon>Flavobacteriales</taxon>
        <taxon>Flavobacteriaceae</taxon>
        <taxon>Psychroserpens</taxon>
    </lineage>
</organism>
<gene>
    <name evidence="1" type="ORF">ACFS29_15670</name>
</gene>
<evidence type="ECO:0000313" key="2">
    <source>
        <dbReference type="Proteomes" id="UP001597548"/>
    </source>
</evidence>
<sequence length="98" mass="11241">MEIQYLQKLKENKKIGSEIIKGLSKEHILEAEEKLDVKFPLAYKEFLYLAGSYSGNLHMLETDQLEMLSLASARLSRVTVKIIKKTKSYSLITVAFVF</sequence>
<protein>
    <submittedName>
        <fullName evidence="1">SMI1/KNR4 family protein</fullName>
    </submittedName>
</protein>
<name>A0ABW5ZVZ7_9FLAO</name>
<reference evidence="2" key="1">
    <citation type="journal article" date="2019" name="Int. J. Syst. Evol. Microbiol.">
        <title>The Global Catalogue of Microorganisms (GCM) 10K type strain sequencing project: providing services to taxonomists for standard genome sequencing and annotation.</title>
        <authorList>
            <consortium name="The Broad Institute Genomics Platform"/>
            <consortium name="The Broad Institute Genome Sequencing Center for Infectious Disease"/>
            <person name="Wu L."/>
            <person name="Ma J."/>
        </authorList>
    </citation>
    <scope>NUCLEOTIDE SEQUENCE [LARGE SCALE GENOMIC DNA]</scope>
    <source>
        <strain evidence="2">KCTC 32514</strain>
    </source>
</reference>
<proteinExistence type="predicted"/>
<comment type="caution">
    <text evidence="1">The sequence shown here is derived from an EMBL/GenBank/DDBJ whole genome shotgun (WGS) entry which is preliminary data.</text>
</comment>
<accession>A0ABW5ZVZ7</accession>
<dbReference type="RefSeq" id="WP_194506065.1">
    <property type="nucleotide sequence ID" value="NZ_JADILU010000001.1"/>
</dbReference>
<dbReference type="EMBL" id="JBHUOS010000010">
    <property type="protein sequence ID" value="MFD2917092.1"/>
    <property type="molecule type" value="Genomic_DNA"/>
</dbReference>
<keyword evidence="2" id="KW-1185">Reference proteome</keyword>
<dbReference type="SUPFAM" id="SSF160631">
    <property type="entry name" value="SMI1/KNR4-like"/>
    <property type="match status" value="1"/>
</dbReference>
<evidence type="ECO:0000313" key="1">
    <source>
        <dbReference type="EMBL" id="MFD2917092.1"/>
    </source>
</evidence>
<dbReference type="Pfam" id="PF14567">
    <property type="entry name" value="SUKH_5"/>
    <property type="match status" value="1"/>
</dbReference>
<dbReference type="Proteomes" id="UP001597548">
    <property type="component" value="Unassembled WGS sequence"/>
</dbReference>
<dbReference type="InterPro" id="IPR037883">
    <property type="entry name" value="Knr4/Smi1-like_sf"/>
</dbReference>